<dbReference type="OrthoDB" id="10250153at2759"/>
<dbReference type="InterPro" id="IPR001283">
    <property type="entry name" value="CRISP-related"/>
</dbReference>
<feature type="chain" id="PRO_5035880699" description="SCP domain-containing protein" evidence="2">
    <location>
        <begin position="21"/>
        <end position="208"/>
    </location>
</feature>
<keyword evidence="2" id="KW-0732">Signal</keyword>
<accession>A0A8S3ZLI1</accession>
<reference evidence="4" key="1">
    <citation type="submission" date="2021-04" db="EMBL/GenBank/DDBJ databases">
        <authorList>
            <consortium name="Molecular Ecology Group"/>
        </authorList>
    </citation>
    <scope>NUCLEOTIDE SEQUENCE</scope>
</reference>
<dbReference type="PRINTS" id="PR00837">
    <property type="entry name" value="V5TPXLIKE"/>
</dbReference>
<dbReference type="SUPFAM" id="SSF55797">
    <property type="entry name" value="PR-1-like"/>
    <property type="match status" value="1"/>
</dbReference>
<gene>
    <name evidence="4" type="ORF">CUNI_LOCUS16062</name>
</gene>
<dbReference type="AlphaFoldDB" id="A0A8S3ZLI1"/>
<feature type="domain" description="SCP" evidence="3">
    <location>
        <begin position="45"/>
        <end position="180"/>
    </location>
</feature>
<evidence type="ECO:0000259" key="3">
    <source>
        <dbReference type="SMART" id="SM00198"/>
    </source>
</evidence>
<dbReference type="InterPro" id="IPR014044">
    <property type="entry name" value="CAP_dom"/>
</dbReference>
<organism evidence="4 5">
    <name type="scientific">Candidula unifasciata</name>
    <dbReference type="NCBI Taxonomy" id="100452"/>
    <lineage>
        <taxon>Eukaryota</taxon>
        <taxon>Metazoa</taxon>
        <taxon>Spiralia</taxon>
        <taxon>Lophotrochozoa</taxon>
        <taxon>Mollusca</taxon>
        <taxon>Gastropoda</taxon>
        <taxon>Heterobranchia</taxon>
        <taxon>Euthyneura</taxon>
        <taxon>Panpulmonata</taxon>
        <taxon>Eupulmonata</taxon>
        <taxon>Stylommatophora</taxon>
        <taxon>Helicina</taxon>
        <taxon>Helicoidea</taxon>
        <taxon>Geomitridae</taxon>
        <taxon>Candidula</taxon>
    </lineage>
</organism>
<keyword evidence="5" id="KW-1185">Reference proteome</keyword>
<protein>
    <recommendedName>
        <fullName evidence="3">SCP domain-containing protein</fullName>
    </recommendedName>
</protein>
<feature type="compositionally biased region" description="Polar residues" evidence="1">
    <location>
        <begin position="20"/>
        <end position="30"/>
    </location>
</feature>
<dbReference type="Gene3D" id="3.40.33.10">
    <property type="entry name" value="CAP"/>
    <property type="match status" value="1"/>
</dbReference>
<dbReference type="Pfam" id="PF00188">
    <property type="entry name" value="CAP"/>
    <property type="match status" value="1"/>
</dbReference>
<dbReference type="Proteomes" id="UP000678393">
    <property type="component" value="Unassembled WGS sequence"/>
</dbReference>
<name>A0A8S3ZLI1_9EUPU</name>
<dbReference type="EMBL" id="CAJHNH020004068">
    <property type="protein sequence ID" value="CAG5130504.1"/>
    <property type="molecule type" value="Genomic_DNA"/>
</dbReference>
<feature type="region of interest" description="Disordered" evidence="1">
    <location>
        <begin position="20"/>
        <end position="39"/>
    </location>
</feature>
<sequence>MYYFAVVMVAFVACTTNGQSVNSTTKYQPVTTGNGTNNSTTQMPQELVQLILENHNAPRLREKQAALANLTWNSVLAAKAQAWTESCNFSHQPSVVRVWAAGANDTTVGRGKKYNHGGTFEECCSFQSSMCCHYTQIVWSKTTTVGCGYNVCANLTHGTGTLRNVAYLACYYYPPGNTPQVKYDWRPFQTLANTTSKYETATTKITKG</sequence>
<dbReference type="InterPro" id="IPR035940">
    <property type="entry name" value="CAP_sf"/>
</dbReference>
<evidence type="ECO:0000256" key="1">
    <source>
        <dbReference type="SAM" id="MobiDB-lite"/>
    </source>
</evidence>
<evidence type="ECO:0000313" key="4">
    <source>
        <dbReference type="EMBL" id="CAG5130504.1"/>
    </source>
</evidence>
<comment type="caution">
    <text evidence="4">The sequence shown here is derived from an EMBL/GenBank/DDBJ whole genome shotgun (WGS) entry which is preliminary data.</text>
</comment>
<proteinExistence type="predicted"/>
<feature type="signal peptide" evidence="2">
    <location>
        <begin position="1"/>
        <end position="20"/>
    </location>
</feature>
<dbReference type="SMART" id="SM00198">
    <property type="entry name" value="SCP"/>
    <property type="match status" value="1"/>
</dbReference>
<evidence type="ECO:0000313" key="5">
    <source>
        <dbReference type="Proteomes" id="UP000678393"/>
    </source>
</evidence>
<evidence type="ECO:0000256" key="2">
    <source>
        <dbReference type="SAM" id="SignalP"/>
    </source>
</evidence>
<dbReference type="PANTHER" id="PTHR10334">
    <property type="entry name" value="CYSTEINE-RICH SECRETORY PROTEIN-RELATED"/>
    <property type="match status" value="1"/>
</dbReference>